<evidence type="ECO:0000313" key="2">
    <source>
        <dbReference type="Proteomes" id="UP001178507"/>
    </source>
</evidence>
<gene>
    <name evidence="1" type="ORF">EVOR1521_LOCUS10154</name>
</gene>
<dbReference type="EMBL" id="CAUJNA010000955">
    <property type="protein sequence ID" value="CAJ1382893.1"/>
    <property type="molecule type" value="Genomic_DNA"/>
</dbReference>
<protein>
    <submittedName>
        <fullName evidence="1">Uncharacterized protein</fullName>
    </submittedName>
</protein>
<name>A0AA36MY21_9DINO</name>
<keyword evidence="2" id="KW-1185">Reference proteome</keyword>
<reference evidence="1" key="1">
    <citation type="submission" date="2023-08" db="EMBL/GenBank/DDBJ databases">
        <authorList>
            <person name="Chen Y."/>
            <person name="Shah S."/>
            <person name="Dougan E. K."/>
            <person name="Thang M."/>
            <person name="Chan C."/>
        </authorList>
    </citation>
    <scope>NUCLEOTIDE SEQUENCE</scope>
</reference>
<evidence type="ECO:0000313" key="1">
    <source>
        <dbReference type="EMBL" id="CAJ1382893.1"/>
    </source>
</evidence>
<organism evidence="1 2">
    <name type="scientific">Effrenium voratum</name>
    <dbReference type="NCBI Taxonomy" id="2562239"/>
    <lineage>
        <taxon>Eukaryota</taxon>
        <taxon>Sar</taxon>
        <taxon>Alveolata</taxon>
        <taxon>Dinophyceae</taxon>
        <taxon>Suessiales</taxon>
        <taxon>Symbiodiniaceae</taxon>
        <taxon>Effrenium</taxon>
    </lineage>
</organism>
<dbReference type="AlphaFoldDB" id="A0AA36MY21"/>
<dbReference type="Proteomes" id="UP001178507">
    <property type="component" value="Unassembled WGS sequence"/>
</dbReference>
<sequence>MSRSQPDCLRDRCSVAAGVGPFSRLAVKSFCANTSACEKGGQWQQKWVFLCARPSAKVSIARLCLADNKSADQRTCSVLTWSLQLAVQDQDDSTFFLSS</sequence>
<comment type="caution">
    <text evidence="1">The sequence shown here is derived from an EMBL/GenBank/DDBJ whole genome shotgun (WGS) entry which is preliminary data.</text>
</comment>
<proteinExistence type="predicted"/>
<accession>A0AA36MY21</accession>